<name>A0AAD9AEK7_9PEZI</name>
<evidence type="ECO:0000313" key="1">
    <source>
        <dbReference type="EMBL" id="KAK1845960.1"/>
    </source>
</evidence>
<dbReference type="Proteomes" id="UP001243330">
    <property type="component" value="Unassembled WGS sequence"/>
</dbReference>
<protein>
    <submittedName>
        <fullName evidence="1">Uncharacterized protein</fullName>
    </submittedName>
</protein>
<evidence type="ECO:0000313" key="2">
    <source>
        <dbReference type="Proteomes" id="UP001243330"/>
    </source>
</evidence>
<gene>
    <name evidence="1" type="ORF">CCHR01_11389</name>
</gene>
<accession>A0AAD9AEK7</accession>
<keyword evidence="2" id="KW-1185">Reference proteome</keyword>
<organism evidence="1 2">
    <name type="scientific">Colletotrichum chrysophilum</name>
    <dbReference type="NCBI Taxonomy" id="1836956"/>
    <lineage>
        <taxon>Eukaryota</taxon>
        <taxon>Fungi</taxon>
        <taxon>Dikarya</taxon>
        <taxon>Ascomycota</taxon>
        <taxon>Pezizomycotina</taxon>
        <taxon>Sordariomycetes</taxon>
        <taxon>Hypocreomycetidae</taxon>
        <taxon>Glomerellales</taxon>
        <taxon>Glomerellaceae</taxon>
        <taxon>Colletotrichum</taxon>
        <taxon>Colletotrichum gloeosporioides species complex</taxon>
    </lineage>
</organism>
<dbReference type="EMBL" id="JAQOWY010000253">
    <property type="protein sequence ID" value="KAK1845960.1"/>
    <property type="molecule type" value="Genomic_DNA"/>
</dbReference>
<proteinExistence type="predicted"/>
<comment type="caution">
    <text evidence="1">The sequence shown here is derived from an EMBL/GenBank/DDBJ whole genome shotgun (WGS) entry which is preliminary data.</text>
</comment>
<dbReference type="AlphaFoldDB" id="A0AAD9AEK7"/>
<sequence length="317" mass="35959">MADSLYMSGDSARAGATFRQCFCMLEEVIRDEPINFYQALSFNTPFRLPTEELLKVYLYHLHQLFNLKRHGEPIARMAAATHLLATEAACHLLPSIYRMNDITADYYRKIRGETGMESLEARMDALILSEGEDKSQECNHIIECFRELLNDTISQFGTCSVEAIFVEHWQIDAATSLDAPSDDIVRLCEDHISRLIASNDDRRLCDWSLLSLDRYESVQYNLYKVFVESGDMQRGILHLKDSILAAEYAVSRAVDHDWKTSTACQLLQNQLELVDCLSVMGQVDEADGIKAMIAASEYLEEVVQNDLGENFAELLAC</sequence>
<reference evidence="1" key="1">
    <citation type="submission" date="2023-01" db="EMBL/GenBank/DDBJ databases">
        <title>Colletotrichum chrysophilum M932 genome sequence.</title>
        <authorList>
            <person name="Baroncelli R."/>
        </authorList>
    </citation>
    <scope>NUCLEOTIDE SEQUENCE</scope>
    <source>
        <strain evidence="1">M932</strain>
    </source>
</reference>